<feature type="domain" description="Fatty acid hydroxylase" evidence="6">
    <location>
        <begin position="139"/>
        <end position="262"/>
    </location>
</feature>
<evidence type="ECO:0000256" key="1">
    <source>
        <dbReference type="ARBA" id="ARBA00004370"/>
    </source>
</evidence>
<evidence type="ECO:0000256" key="4">
    <source>
        <dbReference type="ARBA" id="ARBA00023136"/>
    </source>
</evidence>
<dbReference type="GO" id="GO:0005506">
    <property type="term" value="F:iron ion binding"/>
    <property type="evidence" value="ECO:0007669"/>
    <property type="project" value="InterPro"/>
</dbReference>
<sequence length="312" mass="35661">MATRLNSGLKPLTPIFLIILVTWAFNQSSLGYQFFTWLNQNYTPFEINAYWSFGITTVVYWMGGLIFMGLDLLKPSFIQKYKIQPTKDVAWKEYKKILWIVLRNQLLVALPASIVNGIVYPLPTVTPLPGLLKTTFTYFFCLACEEIGFFYVHRTLHGPRFYKHFHKLHHEFTAPVALSSTYCTLTEHLLSNILPIVLGVAVLRSHWSLMVMFFCSLEMGTLATHSGYNLPFNSNALQHDWHHFFYTENYGPTGALDSVYGTNKVFNTWLGVLKTRDVQNASTEALFRKARGDLAEGIVEGVTPPNLDRKDI</sequence>
<keyword evidence="4 5" id="KW-0472">Membrane</keyword>
<feature type="transmembrane region" description="Helical" evidence="5">
    <location>
        <begin position="12"/>
        <end position="30"/>
    </location>
</feature>
<organism evidence="7 8">
    <name type="scientific">Coprinopsis marcescibilis</name>
    <name type="common">Agaric fungus</name>
    <name type="synonym">Psathyrella marcescibilis</name>
    <dbReference type="NCBI Taxonomy" id="230819"/>
    <lineage>
        <taxon>Eukaryota</taxon>
        <taxon>Fungi</taxon>
        <taxon>Dikarya</taxon>
        <taxon>Basidiomycota</taxon>
        <taxon>Agaricomycotina</taxon>
        <taxon>Agaricomycetes</taxon>
        <taxon>Agaricomycetidae</taxon>
        <taxon>Agaricales</taxon>
        <taxon>Agaricineae</taxon>
        <taxon>Psathyrellaceae</taxon>
        <taxon>Coprinopsis</taxon>
    </lineage>
</organism>
<evidence type="ECO:0000256" key="2">
    <source>
        <dbReference type="ARBA" id="ARBA00022692"/>
    </source>
</evidence>
<evidence type="ECO:0000259" key="6">
    <source>
        <dbReference type="Pfam" id="PF04116"/>
    </source>
</evidence>
<protein>
    <recommendedName>
        <fullName evidence="6">Fatty acid hydroxylase domain-containing protein</fullName>
    </recommendedName>
</protein>
<accession>A0A5C3KT82</accession>
<evidence type="ECO:0000256" key="5">
    <source>
        <dbReference type="SAM" id="Phobius"/>
    </source>
</evidence>
<dbReference type="EMBL" id="ML210364">
    <property type="protein sequence ID" value="TFK19028.1"/>
    <property type="molecule type" value="Genomic_DNA"/>
</dbReference>
<feature type="transmembrane region" description="Helical" evidence="5">
    <location>
        <begin position="50"/>
        <end position="73"/>
    </location>
</feature>
<evidence type="ECO:0000256" key="3">
    <source>
        <dbReference type="ARBA" id="ARBA00022989"/>
    </source>
</evidence>
<dbReference type="AlphaFoldDB" id="A0A5C3KT82"/>
<feature type="transmembrane region" description="Helical" evidence="5">
    <location>
        <begin position="97"/>
        <end position="119"/>
    </location>
</feature>
<gene>
    <name evidence="7" type="ORF">FA15DRAFT_602237</name>
</gene>
<feature type="transmembrane region" description="Helical" evidence="5">
    <location>
        <begin position="131"/>
        <end position="152"/>
    </location>
</feature>
<dbReference type="PANTHER" id="PTHR11863">
    <property type="entry name" value="STEROL DESATURASE"/>
    <property type="match status" value="1"/>
</dbReference>
<dbReference type="GO" id="GO:0016491">
    <property type="term" value="F:oxidoreductase activity"/>
    <property type="evidence" value="ECO:0007669"/>
    <property type="project" value="InterPro"/>
</dbReference>
<keyword evidence="2 5" id="KW-0812">Transmembrane</keyword>
<dbReference type="STRING" id="230819.A0A5C3KT82"/>
<evidence type="ECO:0000313" key="7">
    <source>
        <dbReference type="EMBL" id="TFK19028.1"/>
    </source>
</evidence>
<comment type="subcellular location">
    <subcellularLocation>
        <location evidence="1">Membrane</location>
    </subcellularLocation>
</comment>
<dbReference type="InterPro" id="IPR006694">
    <property type="entry name" value="Fatty_acid_hydroxylase"/>
</dbReference>
<dbReference type="GO" id="GO:0016020">
    <property type="term" value="C:membrane"/>
    <property type="evidence" value="ECO:0007669"/>
    <property type="project" value="UniProtKB-SubCell"/>
</dbReference>
<keyword evidence="8" id="KW-1185">Reference proteome</keyword>
<keyword evidence="3 5" id="KW-1133">Transmembrane helix</keyword>
<dbReference type="OrthoDB" id="408954at2759"/>
<dbReference type="Pfam" id="PF04116">
    <property type="entry name" value="FA_hydroxylase"/>
    <property type="match status" value="1"/>
</dbReference>
<reference evidence="7 8" key="1">
    <citation type="journal article" date="2019" name="Nat. Ecol. Evol.">
        <title>Megaphylogeny resolves global patterns of mushroom evolution.</title>
        <authorList>
            <person name="Varga T."/>
            <person name="Krizsan K."/>
            <person name="Foldi C."/>
            <person name="Dima B."/>
            <person name="Sanchez-Garcia M."/>
            <person name="Sanchez-Ramirez S."/>
            <person name="Szollosi G.J."/>
            <person name="Szarkandi J.G."/>
            <person name="Papp V."/>
            <person name="Albert L."/>
            <person name="Andreopoulos W."/>
            <person name="Angelini C."/>
            <person name="Antonin V."/>
            <person name="Barry K.W."/>
            <person name="Bougher N.L."/>
            <person name="Buchanan P."/>
            <person name="Buyck B."/>
            <person name="Bense V."/>
            <person name="Catcheside P."/>
            <person name="Chovatia M."/>
            <person name="Cooper J."/>
            <person name="Damon W."/>
            <person name="Desjardin D."/>
            <person name="Finy P."/>
            <person name="Geml J."/>
            <person name="Haridas S."/>
            <person name="Hughes K."/>
            <person name="Justo A."/>
            <person name="Karasinski D."/>
            <person name="Kautmanova I."/>
            <person name="Kiss B."/>
            <person name="Kocsube S."/>
            <person name="Kotiranta H."/>
            <person name="LaButti K.M."/>
            <person name="Lechner B.E."/>
            <person name="Liimatainen K."/>
            <person name="Lipzen A."/>
            <person name="Lukacs Z."/>
            <person name="Mihaltcheva S."/>
            <person name="Morgado L.N."/>
            <person name="Niskanen T."/>
            <person name="Noordeloos M.E."/>
            <person name="Ohm R.A."/>
            <person name="Ortiz-Santana B."/>
            <person name="Ovrebo C."/>
            <person name="Racz N."/>
            <person name="Riley R."/>
            <person name="Savchenko A."/>
            <person name="Shiryaev A."/>
            <person name="Soop K."/>
            <person name="Spirin V."/>
            <person name="Szebenyi C."/>
            <person name="Tomsovsky M."/>
            <person name="Tulloss R.E."/>
            <person name="Uehling J."/>
            <person name="Grigoriev I.V."/>
            <person name="Vagvolgyi C."/>
            <person name="Papp T."/>
            <person name="Martin F.M."/>
            <person name="Miettinen O."/>
            <person name="Hibbett D.S."/>
            <person name="Nagy L.G."/>
        </authorList>
    </citation>
    <scope>NUCLEOTIDE SEQUENCE [LARGE SCALE GENOMIC DNA]</scope>
    <source>
        <strain evidence="7 8">CBS 121175</strain>
    </source>
</reference>
<proteinExistence type="predicted"/>
<dbReference type="GO" id="GO:0008610">
    <property type="term" value="P:lipid biosynthetic process"/>
    <property type="evidence" value="ECO:0007669"/>
    <property type="project" value="InterPro"/>
</dbReference>
<name>A0A5C3KT82_COPMA</name>
<dbReference type="Proteomes" id="UP000307440">
    <property type="component" value="Unassembled WGS sequence"/>
</dbReference>
<dbReference type="InterPro" id="IPR050307">
    <property type="entry name" value="Sterol_Desaturase_Related"/>
</dbReference>
<evidence type="ECO:0000313" key="8">
    <source>
        <dbReference type="Proteomes" id="UP000307440"/>
    </source>
</evidence>